<accession>A0A1H2MY78</accession>
<gene>
    <name evidence="2" type="ORF">SAMN04488544_2961</name>
</gene>
<name>A0A1H2MY78_9ACTN</name>
<keyword evidence="1" id="KW-0472">Membrane</keyword>
<evidence type="ECO:0000313" key="2">
    <source>
        <dbReference type="EMBL" id="SDU98217.1"/>
    </source>
</evidence>
<protein>
    <submittedName>
        <fullName evidence="2">Uncharacterized protein</fullName>
    </submittedName>
</protein>
<feature type="transmembrane region" description="Helical" evidence="1">
    <location>
        <begin position="20"/>
        <end position="36"/>
    </location>
</feature>
<dbReference type="AlphaFoldDB" id="A0A1H2MY78"/>
<evidence type="ECO:0000313" key="3">
    <source>
        <dbReference type="Proteomes" id="UP000198825"/>
    </source>
</evidence>
<sequence>MALVSRRHREMSRRSSTASWIAVFVALLVLGVGLIAENRRRTP</sequence>
<organism evidence="2 3">
    <name type="scientific">Microlunatus sagamiharensis</name>
    <dbReference type="NCBI Taxonomy" id="546874"/>
    <lineage>
        <taxon>Bacteria</taxon>
        <taxon>Bacillati</taxon>
        <taxon>Actinomycetota</taxon>
        <taxon>Actinomycetes</taxon>
        <taxon>Propionibacteriales</taxon>
        <taxon>Propionibacteriaceae</taxon>
        <taxon>Microlunatus</taxon>
    </lineage>
</organism>
<keyword evidence="3" id="KW-1185">Reference proteome</keyword>
<keyword evidence="1" id="KW-1133">Transmembrane helix</keyword>
<keyword evidence="1" id="KW-0812">Transmembrane</keyword>
<evidence type="ECO:0000256" key="1">
    <source>
        <dbReference type="SAM" id="Phobius"/>
    </source>
</evidence>
<reference evidence="3" key="1">
    <citation type="submission" date="2016-10" db="EMBL/GenBank/DDBJ databases">
        <authorList>
            <person name="Varghese N."/>
            <person name="Submissions S."/>
        </authorList>
    </citation>
    <scope>NUCLEOTIDE SEQUENCE [LARGE SCALE GENOMIC DNA]</scope>
    <source>
        <strain evidence="3">DSM 21743</strain>
    </source>
</reference>
<dbReference type="Proteomes" id="UP000198825">
    <property type="component" value="Chromosome I"/>
</dbReference>
<dbReference type="STRING" id="546874.SAMN04488544_2961"/>
<dbReference type="RefSeq" id="WP_269457993.1">
    <property type="nucleotide sequence ID" value="NZ_LT629799.1"/>
</dbReference>
<proteinExistence type="predicted"/>
<dbReference type="EMBL" id="LT629799">
    <property type="protein sequence ID" value="SDU98217.1"/>
    <property type="molecule type" value="Genomic_DNA"/>
</dbReference>